<dbReference type="EMBL" id="KN835161">
    <property type="protein sequence ID" value="KIK46303.1"/>
    <property type="molecule type" value="Genomic_DNA"/>
</dbReference>
<keyword evidence="2" id="KW-1185">Reference proteome</keyword>
<reference evidence="1 2" key="1">
    <citation type="submission" date="2014-04" db="EMBL/GenBank/DDBJ databases">
        <authorList>
            <consortium name="DOE Joint Genome Institute"/>
            <person name="Kuo A."/>
            <person name="Ruytinx J."/>
            <person name="Rineau F."/>
            <person name="Colpaert J."/>
            <person name="Kohler A."/>
            <person name="Nagy L.G."/>
            <person name="Floudas D."/>
            <person name="Copeland A."/>
            <person name="Barry K.W."/>
            <person name="Cichocki N."/>
            <person name="Veneault-Fourrey C."/>
            <person name="LaButti K."/>
            <person name="Lindquist E.A."/>
            <person name="Lipzen A."/>
            <person name="Lundell T."/>
            <person name="Morin E."/>
            <person name="Murat C."/>
            <person name="Sun H."/>
            <person name="Tunlid A."/>
            <person name="Henrissat B."/>
            <person name="Grigoriev I.V."/>
            <person name="Hibbett D.S."/>
            <person name="Martin F."/>
            <person name="Nordberg H.P."/>
            <person name="Cantor M.N."/>
            <person name="Hua S.X."/>
        </authorList>
    </citation>
    <scope>NUCLEOTIDE SEQUENCE [LARGE SCALE GENOMIC DNA]</scope>
    <source>
        <strain evidence="1 2">UH-Slu-Lm8-n1</strain>
    </source>
</reference>
<sequence>HIQSKEVFSSRLIHERNILLQWLEESLDLPADRHGGLYPATLGIQHIPLFGILDGANTLACGWRSMEGK</sequence>
<gene>
    <name evidence="1" type="ORF">CY34DRAFT_441461</name>
</gene>
<accession>A0A0D0BTC3</accession>
<dbReference type="HOGENOM" id="CLU_2783021_0_0_1"/>
<dbReference type="AlphaFoldDB" id="A0A0D0BTC3"/>
<reference evidence="2" key="2">
    <citation type="submission" date="2015-01" db="EMBL/GenBank/DDBJ databases">
        <title>Evolutionary Origins and Diversification of the Mycorrhizal Mutualists.</title>
        <authorList>
            <consortium name="DOE Joint Genome Institute"/>
            <consortium name="Mycorrhizal Genomics Consortium"/>
            <person name="Kohler A."/>
            <person name="Kuo A."/>
            <person name="Nagy L.G."/>
            <person name="Floudas D."/>
            <person name="Copeland A."/>
            <person name="Barry K.W."/>
            <person name="Cichocki N."/>
            <person name="Veneault-Fourrey C."/>
            <person name="LaButti K."/>
            <person name="Lindquist E.A."/>
            <person name="Lipzen A."/>
            <person name="Lundell T."/>
            <person name="Morin E."/>
            <person name="Murat C."/>
            <person name="Riley R."/>
            <person name="Ohm R."/>
            <person name="Sun H."/>
            <person name="Tunlid A."/>
            <person name="Henrissat B."/>
            <person name="Grigoriev I.V."/>
            <person name="Hibbett D.S."/>
            <person name="Martin F."/>
        </authorList>
    </citation>
    <scope>NUCLEOTIDE SEQUENCE [LARGE SCALE GENOMIC DNA]</scope>
    <source>
        <strain evidence="2">UH-Slu-Lm8-n1</strain>
    </source>
</reference>
<dbReference type="Proteomes" id="UP000054485">
    <property type="component" value="Unassembled WGS sequence"/>
</dbReference>
<feature type="non-terminal residue" evidence="1">
    <location>
        <position position="1"/>
    </location>
</feature>
<proteinExistence type="predicted"/>
<name>A0A0D0BTC3_9AGAM</name>
<organism evidence="1 2">
    <name type="scientific">Suillus luteus UH-Slu-Lm8-n1</name>
    <dbReference type="NCBI Taxonomy" id="930992"/>
    <lineage>
        <taxon>Eukaryota</taxon>
        <taxon>Fungi</taxon>
        <taxon>Dikarya</taxon>
        <taxon>Basidiomycota</taxon>
        <taxon>Agaricomycotina</taxon>
        <taxon>Agaricomycetes</taxon>
        <taxon>Agaricomycetidae</taxon>
        <taxon>Boletales</taxon>
        <taxon>Suillineae</taxon>
        <taxon>Suillaceae</taxon>
        <taxon>Suillus</taxon>
    </lineage>
</organism>
<evidence type="ECO:0000313" key="2">
    <source>
        <dbReference type="Proteomes" id="UP000054485"/>
    </source>
</evidence>
<protein>
    <submittedName>
        <fullName evidence="1">Unplaced genomic scaffold CY34scaffold_30, whole genome shotgun sequence</fullName>
    </submittedName>
</protein>
<evidence type="ECO:0000313" key="1">
    <source>
        <dbReference type="EMBL" id="KIK46303.1"/>
    </source>
</evidence>
<dbReference type="InParanoid" id="A0A0D0BTC3"/>